<organism evidence="2 3">
    <name type="scientific">Dibothriocephalus latus</name>
    <name type="common">Fish tapeworm</name>
    <name type="synonym">Diphyllobothrium latum</name>
    <dbReference type="NCBI Taxonomy" id="60516"/>
    <lineage>
        <taxon>Eukaryota</taxon>
        <taxon>Metazoa</taxon>
        <taxon>Spiralia</taxon>
        <taxon>Lophotrochozoa</taxon>
        <taxon>Platyhelminthes</taxon>
        <taxon>Cestoda</taxon>
        <taxon>Eucestoda</taxon>
        <taxon>Diphyllobothriidea</taxon>
        <taxon>Diphyllobothriidae</taxon>
        <taxon>Dibothriocephalus</taxon>
    </lineage>
</organism>
<dbReference type="SUPFAM" id="SSF111479">
    <property type="entry name" value="Fzo-like conserved region"/>
    <property type="match status" value="1"/>
</dbReference>
<gene>
    <name evidence="2" type="ORF">DILT_LOCUS12455</name>
</gene>
<name>A0A3P7LIJ4_DIBLA</name>
<evidence type="ECO:0000313" key="2">
    <source>
        <dbReference type="EMBL" id="VDN16624.1"/>
    </source>
</evidence>
<sequence>MQQIHKSLAAEGEEAATGLAKELDQLDSDIVTLNEITVASKTLKNNAVYLDGCLNKFNQEYINTTWN</sequence>
<dbReference type="GO" id="GO:0008053">
    <property type="term" value="P:mitochondrial fusion"/>
    <property type="evidence" value="ECO:0007669"/>
    <property type="project" value="InterPro"/>
</dbReference>
<dbReference type="Proteomes" id="UP000281553">
    <property type="component" value="Unassembled WGS sequence"/>
</dbReference>
<protein>
    <recommendedName>
        <fullName evidence="1">Fzo/mitofusin HR2 domain-containing protein</fullName>
    </recommendedName>
</protein>
<accession>A0A3P7LIJ4</accession>
<dbReference type="GO" id="GO:0005741">
    <property type="term" value="C:mitochondrial outer membrane"/>
    <property type="evidence" value="ECO:0007669"/>
    <property type="project" value="InterPro"/>
</dbReference>
<evidence type="ECO:0000259" key="1">
    <source>
        <dbReference type="Pfam" id="PF04799"/>
    </source>
</evidence>
<dbReference type="EMBL" id="UYRU01066513">
    <property type="protein sequence ID" value="VDN16624.1"/>
    <property type="molecule type" value="Genomic_DNA"/>
</dbReference>
<evidence type="ECO:0000313" key="3">
    <source>
        <dbReference type="Proteomes" id="UP000281553"/>
    </source>
</evidence>
<dbReference type="Pfam" id="PF04799">
    <property type="entry name" value="Fzo_mitofusin"/>
    <property type="match status" value="1"/>
</dbReference>
<reference evidence="2 3" key="1">
    <citation type="submission" date="2018-11" db="EMBL/GenBank/DDBJ databases">
        <authorList>
            <consortium name="Pathogen Informatics"/>
        </authorList>
    </citation>
    <scope>NUCLEOTIDE SEQUENCE [LARGE SCALE GENOMIC DNA]</scope>
</reference>
<dbReference type="Gene3D" id="1.20.5.110">
    <property type="match status" value="1"/>
</dbReference>
<dbReference type="GO" id="GO:0003924">
    <property type="term" value="F:GTPase activity"/>
    <property type="evidence" value="ECO:0007669"/>
    <property type="project" value="InterPro"/>
</dbReference>
<dbReference type="InterPro" id="IPR006884">
    <property type="entry name" value="Fzo/mitofusin_HR2"/>
</dbReference>
<proteinExistence type="predicted"/>
<dbReference type="AlphaFoldDB" id="A0A3P7LIJ4"/>
<keyword evidence="3" id="KW-1185">Reference proteome</keyword>
<feature type="domain" description="Fzo/mitofusin HR2" evidence="1">
    <location>
        <begin position="1"/>
        <end position="62"/>
    </location>
</feature>